<sequence length="78" mass="9624">MNEEKKKTTPEEYFRWSVFGIAMLLLFMAAFQLYFSMQEVIRTWFEWQYVSLFKSVYNLVIIVLCIYIIRLYVFRKQA</sequence>
<proteinExistence type="predicted"/>
<evidence type="ECO:0000259" key="2">
    <source>
        <dbReference type="Pfam" id="PF26256"/>
    </source>
</evidence>
<keyword evidence="1" id="KW-0472">Membrane</keyword>
<dbReference type="EMBL" id="JTEO01000001">
    <property type="protein sequence ID" value="MCQ6961767.1"/>
    <property type="molecule type" value="Genomic_DNA"/>
</dbReference>
<keyword evidence="1" id="KW-0812">Transmembrane</keyword>
<gene>
    <name evidence="3" type="ORF">PV02_00290</name>
</gene>
<dbReference type="AlphaFoldDB" id="A0AAE3H8W3"/>
<dbReference type="Proteomes" id="UP001206983">
    <property type="component" value="Unassembled WGS sequence"/>
</dbReference>
<evidence type="ECO:0000313" key="4">
    <source>
        <dbReference type="Proteomes" id="UP001206983"/>
    </source>
</evidence>
<comment type="caution">
    <text evidence="3">The sequence shown here is derived from an EMBL/GenBank/DDBJ whole genome shotgun (WGS) entry which is preliminary data.</text>
</comment>
<name>A0AAE3H8W3_9EURY</name>
<keyword evidence="4" id="KW-1185">Reference proteome</keyword>
<dbReference type="Pfam" id="PF26256">
    <property type="entry name" value="DUF8060"/>
    <property type="match status" value="1"/>
</dbReference>
<evidence type="ECO:0000313" key="3">
    <source>
        <dbReference type="EMBL" id="MCQ6961767.1"/>
    </source>
</evidence>
<organism evidence="3 4">
    <name type="scientific">Methanolobus chelungpuianus</name>
    <dbReference type="NCBI Taxonomy" id="502115"/>
    <lineage>
        <taxon>Archaea</taxon>
        <taxon>Methanobacteriati</taxon>
        <taxon>Methanobacteriota</taxon>
        <taxon>Stenosarchaea group</taxon>
        <taxon>Methanomicrobia</taxon>
        <taxon>Methanosarcinales</taxon>
        <taxon>Methanosarcinaceae</taxon>
        <taxon>Methanolobus</taxon>
    </lineage>
</organism>
<keyword evidence="1" id="KW-1133">Transmembrane helix</keyword>
<protein>
    <recommendedName>
        <fullName evidence="2">DUF8060 domain-containing protein</fullName>
    </recommendedName>
</protein>
<feature type="transmembrane region" description="Helical" evidence="1">
    <location>
        <begin position="12"/>
        <end position="35"/>
    </location>
</feature>
<dbReference type="InterPro" id="IPR058373">
    <property type="entry name" value="DUF8060"/>
</dbReference>
<reference evidence="3 4" key="1">
    <citation type="journal article" date="2011" name="Appl. Environ. Microbiol.">
        <title>Methanogenic archaea isolated from Taiwan's Chelungpu fault.</title>
        <authorList>
            <person name="Wu S.Y."/>
            <person name="Lai M.C."/>
        </authorList>
    </citation>
    <scope>NUCLEOTIDE SEQUENCE [LARGE SCALE GENOMIC DNA]</scope>
    <source>
        <strain evidence="3 4">St545Mb</strain>
    </source>
</reference>
<feature type="transmembrane region" description="Helical" evidence="1">
    <location>
        <begin position="55"/>
        <end position="73"/>
    </location>
</feature>
<accession>A0AAE3H8W3</accession>
<feature type="domain" description="DUF8060" evidence="2">
    <location>
        <begin position="9"/>
        <end position="69"/>
    </location>
</feature>
<evidence type="ECO:0000256" key="1">
    <source>
        <dbReference type="SAM" id="Phobius"/>
    </source>
</evidence>